<proteinExistence type="predicted"/>
<evidence type="ECO:0000256" key="2">
    <source>
        <dbReference type="ARBA" id="ARBA00034247"/>
    </source>
</evidence>
<dbReference type="CDD" id="cd17536">
    <property type="entry name" value="REC_YesN-like"/>
    <property type="match status" value="1"/>
</dbReference>
<dbReference type="InterPro" id="IPR029787">
    <property type="entry name" value="Nucleotide_cyclase"/>
</dbReference>
<dbReference type="SUPFAM" id="SSF55073">
    <property type="entry name" value="Nucleotide cyclase"/>
    <property type="match status" value="1"/>
</dbReference>
<dbReference type="HOGENOM" id="CLU_000445_11_28_7"/>
<dbReference type="PROSITE" id="PS50110">
    <property type="entry name" value="RESPONSE_REGULATORY"/>
    <property type="match status" value="1"/>
</dbReference>
<dbReference type="SUPFAM" id="SSF52172">
    <property type="entry name" value="CheY-like"/>
    <property type="match status" value="1"/>
</dbReference>
<dbReference type="Proteomes" id="UP000000422">
    <property type="component" value="Chromosome"/>
</dbReference>
<dbReference type="GO" id="GO:0000160">
    <property type="term" value="P:phosphorelay signal transduction system"/>
    <property type="evidence" value="ECO:0007669"/>
    <property type="project" value="InterPro"/>
</dbReference>
<protein>
    <recommendedName>
        <fullName evidence="1">diguanylate cyclase</fullName>
        <ecNumber evidence="1">2.7.7.65</ecNumber>
    </recommendedName>
</protein>
<reference evidence="6 7" key="1">
    <citation type="journal article" date="2003" name="Proc. Natl. Acad. Sci. U.S.A.">
        <title>Complete genome sequence and analysis of Wolinella succinogenes.</title>
        <authorList>
            <person name="Baar C."/>
            <person name="Eppinger M."/>
            <person name="Raddatz G."/>
            <person name="Simon JM."/>
            <person name="Lanz C."/>
            <person name="Klimmek O."/>
            <person name="Nandakumar R."/>
            <person name="Gross R."/>
            <person name="Rosinus A."/>
            <person name="Keller H."/>
            <person name="Jagtap P."/>
            <person name="Linke B."/>
            <person name="Meyer F."/>
            <person name="Lederer H."/>
            <person name="Schuster S.C."/>
        </authorList>
    </citation>
    <scope>NUCLEOTIDE SEQUENCE [LARGE SCALE GENOMIC DNA]</scope>
    <source>
        <strain evidence="7">ATCC 29543 / DSM 1740 / CCUG 13145 / JCM 31913 / LMG 7466 / NCTC 11488 / FDC 602W</strain>
    </source>
</reference>
<dbReference type="InterPro" id="IPR001789">
    <property type="entry name" value="Sig_transdc_resp-reg_receiver"/>
</dbReference>
<feature type="domain" description="Response regulatory" evidence="4">
    <location>
        <begin position="20"/>
        <end position="134"/>
    </location>
</feature>
<dbReference type="InterPro" id="IPR000160">
    <property type="entry name" value="GGDEF_dom"/>
</dbReference>
<evidence type="ECO:0000259" key="5">
    <source>
        <dbReference type="PROSITE" id="PS50887"/>
    </source>
</evidence>
<keyword evidence="7" id="KW-1185">Reference proteome</keyword>
<dbReference type="eggNOG" id="COG2199">
    <property type="taxonomic scope" value="Bacteria"/>
</dbReference>
<dbReference type="eggNOG" id="COG4753">
    <property type="taxonomic scope" value="Bacteria"/>
</dbReference>
<dbReference type="InterPro" id="IPR011006">
    <property type="entry name" value="CheY-like_superfamily"/>
</dbReference>
<dbReference type="Pfam" id="PF00990">
    <property type="entry name" value="GGDEF"/>
    <property type="match status" value="1"/>
</dbReference>
<dbReference type="PANTHER" id="PTHR45138">
    <property type="entry name" value="REGULATORY COMPONENTS OF SENSORY TRANSDUCTION SYSTEM"/>
    <property type="match status" value="1"/>
</dbReference>
<dbReference type="SMART" id="SM00267">
    <property type="entry name" value="GGDEF"/>
    <property type="match status" value="1"/>
</dbReference>
<dbReference type="CDD" id="cd01949">
    <property type="entry name" value="GGDEF"/>
    <property type="match status" value="1"/>
</dbReference>
<organism evidence="7">
    <name type="scientific">Wolinella succinogenes (strain ATCC 29543 / DSM 1740 / CCUG 13145 / JCM 31913 / LMG 7466 / NCTC 11488 / FDC 602W)</name>
    <name type="common">Vibrio succinogenes</name>
    <dbReference type="NCBI Taxonomy" id="273121"/>
    <lineage>
        <taxon>Bacteria</taxon>
        <taxon>Pseudomonadati</taxon>
        <taxon>Campylobacterota</taxon>
        <taxon>Epsilonproteobacteria</taxon>
        <taxon>Campylobacterales</taxon>
        <taxon>Helicobacteraceae</taxon>
        <taxon>Wolinella</taxon>
    </lineage>
</organism>
<evidence type="ECO:0000256" key="3">
    <source>
        <dbReference type="PROSITE-ProRule" id="PRU00169"/>
    </source>
</evidence>
<comment type="catalytic activity">
    <reaction evidence="2">
        <text>2 GTP = 3',3'-c-di-GMP + 2 diphosphate</text>
        <dbReference type="Rhea" id="RHEA:24898"/>
        <dbReference type="ChEBI" id="CHEBI:33019"/>
        <dbReference type="ChEBI" id="CHEBI:37565"/>
        <dbReference type="ChEBI" id="CHEBI:58805"/>
        <dbReference type="EC" id="2.7.7.65"/>
    </reaction>
</comment>
<dbReference type="NCBIfam" id="TIGR00254">
    <property type="entry name" value="GGDEF"/>
    <property type="match status" value="1"/>
</dbReference>
<dbReference type="KEGG" id="wsu:WS0344"/>
<dbReference type="EMBL" id="BX571657">
    <property type="protein sequence ID" value="CAE09494.1"/>
    <property type="molecule type" value="Genomic_DNA"/>
</dbReference>
<keyword evidence="3" id="KW-0597">Phosphoprotein</keyword>
<evidence type="ECO:0000313" key="7">
    <source>
        <dbReference type="Proteomes" id="UP000000422"/>
    </source>
</evidence>
<dbReference type="GO" id="GO:0052621">
    <property type="term" value="F:diguanylate cyclase activity"/>
    <property type="evidence" value="ECO:0007669"/>
    <property type="project" value="UniProtKB-EC"/>
</dbReference>
<name>Q7MAB9_WOLSU</name>
<evidence type="ECO:0000256" key="1">
    <source>
        <dbReference type="ARBA" id="ARBA00012528"/>
    </source>
</evidence>
<feature type="domain" description="GGDEF" evidence="5">
    <location>
        <begin position="307"/>
        <end position="436"/>
    </location>
</feature>
<dbReference type="Gene3D" id="3.30.70.270">
    <property type="match status" value="1"/>
</dbReference>
<sequence>MGEFSKEERVVPSEDLRKIKVLYVEDEEIIRESLAALLRRYVPHLLLASNGQEGLEVFEREHPEIVISDIRMPKIDGLEMARQMKESLPDVQVIITTAFGDSDYLLRAIEIGLNGYLIKPINKNNLFKFLNESARHVLAQKAKERFNRYTQQILDFQQNLVVVIDENFAIKRANKSFLDYFDCTVVEEFVLTYGDLTKVISLSYSREEAKGFDKFFLEAVIGDVGHSHSLILHSQGGESGRFFTVSASKLVGEGEWESEYIVSFTDITSFEKENKKLQRQATTDTLTGIDNRFRLQEILEEWKARDESYGVIFFDIDHFKQINDEYGHDKGDEILVGLARLIKTELRDEDIFARLGGEEFVVLLKGASLPKATEIAQRLRQAIEQHPFPMQRRVSCSFGVAKNQFREEPEETIKRADLAMYLAKRAGRNRVEVDPR</sequence>
<dbReference type="Gene3D" id="3.30.450.20">
    <property type="entry name" value="PAS domain"/>
    <property type="match status" value="1"/>
</dbReference>
<dbReference type="InterPro" id="IPR050469">
    <property type="entry name" value="Diguanylate_Cyclase"/>
</dbReference>
<dbReference type="RefSeq" id="WP_011138294.1">
    <property type="nucleotide sequence ID" value="NC_005090.1"/>
</dbReference>
<dbReference type="SMART" id="SM00448">
    <property type="entry name" value="REC"/>
    <property type="match status" value="1"/>
</dbReference>
<accession>Q7MAB9</accession>
<dbReference type="AlphaFoldDB" id="Q7MAB9"/>
<dbReference type="PROSITE" id="PS50887">
    <property type="entry name" value="GGDEF"/>
    <property type="match status" value="1"/>
</dbReference>
<dbReference type="FunFam" id="3.30.70.270:FF:000001">
    <property type="entry name" value="Diguanylate cyclase domain protein"/>
    <property type="match status" value="1"/>
</dbReference>
<dbReference type="PANTHER" id="PTHR45138:SF9">
    <property type="entry name" value="DIGUANYLATE CYCLASE DGCM-RELATED"/>
    <property type="match status" value="1"/>
</dbReference>
<evidence type="ECO:0000313" key="6">
    <source>
        <dbReference type="EMBL" id="CAE09494.1"/>
    </source>
</evidence>
<dbReference type="Pfam" id="PF00072">
    <property type="entry name" value="Response_reg"/>
    <property type="match status" value="1"/>
</dbReference>
<dbReference type="InterPro" id="IPR043128">
    <property type="entry name" value="Rev_trsase/Diguanyl_cyclase"/>
</dbReference>
<evidence type="ECO:0000259" key="4">
    <source>
        <dbReference type="PROSITE" id="PS50110"/>
    </source>
</evidence>
<dbReference type="STRING" id="273121.WS0344"/>
<feature type="modified residue" description="4-aspartylphosphate" evidence="3">
    <location>
        <position position="69"/>
    </location>
</feature>
<dbReference type="EC" id="2.7.7.65" evidence="1"/>
<dbReference type="Gene3D" id="3.40.50.2300">
    <property type="match status" value="1"/>
</dbReference>
<gene>
    <name evidence="6" type="ordered locus">WS0344</name>
</gene>